<evidence type="ECO:0000256" key="3">
    <source>
        <dbReference type="ARBA" id="ARBA00023242"/>
    </source>
</evidence>
<feature type="region of interest" description="Disordered" evidence="5">
    <location>
        <begin position="215"/>
        <end position="252"/>
    </location>
</feature>
<keyword evidence="2 4" id="KW-0371">Homeobox</keyword>
<keyword evidence="8" id="KW-1185">Reference proteome</keyword>
<dbReference type="InterPro" id="IPR001356">
    <property type="entry name" value="HD"/>
</dbReference>
<comment type="subcellular location">
    <subcellularLocation>
        <location evidence="4">Nucleus</location>
    </subcellularLocation>
</comment>
<dbReference type="Pfam" id="PF05920">
    <property type="entry name" value="Homeobox_KN"/>
    <property type="match status" value="1"/>
</dbReference>
<evidence type="ECO:0000313" key="7">
    <source>
        <dbReference type="EMBL" id="KAG7192442.1"/>
    </source>
</evidence>
<dbReference type="GO" id="GO:0005634">
    <property type="term" value="C:nucleus"/>
    <property type="evidence" value="ECO:0007669"/>
    <property type="project" value="UniProtKB-SubCell"/>
</dbReference>
<dbReference type="InterPro" id="IPR050224">
    <property type="entry name" value="TALE_homeobox"/>
</dbReference>
<evidence type="ECO:0000256" key="5">
    <source>
        <dbReference type="SAM" id="MobiDB-lite"/>
    </source>
</evidence>
<comment type="caution">
    <text evidence="7">The sequence shown here is derived from an EMBL/GenBank/DDBJ whole genome shotgun (WGS) entry which is preliminary data.</text>
</comment>
<dbReference type="CDD" id="cd00086">
    <property type="entry name" value="homeodomain"/>
    <property type="match status" value="1"/>
</dbReference>
<keyword evidence="1 4" id="KW-0238">DNA-binding</keyword>
<dbReference type="GO" id="GO:0006355">
    <property type="term" value="P:regulation of DNA-templated transcription"/>
    <property type="evidence" value="ECO:0007669"/>
    <property type="project" value="InterPro"/>
</dbReference>
<dbReference type="Gene3D" id="1.10.10.60">
    <property type="entry name" value="Homeodomain-like"/>
    <property type="match status" value="1"/>
</dbReference>
<evidence type="ECO:0000256" key="4">
    <source>
        <dbReference type="PROSITE-ProRule" id="PRU00108"/>
    </source>
</evidence>
<dbReference type="GO" id="GO:0003677">
    <property type="term" value="F:DNA binding"/>
    <property type="evidence" value="ECO:0007669"/>
    <property type="project" value="UniProtKB-UniRule"/>
</dbReference>
<gene>
    <name evidence="7" type="ORF">KQ657_001843</name>
</gene>
<dbReference type="OrthoDB" id="10056939at2759"/>
<dbReference type="InterPro" id="IPR009057">
    <property type="entry name" value="Homeodomain-like_sf"/>
</dbReference>
<dbReference type="EMBL" id="JAHMUF010000018">
    <property type="protein sequence ID" value="KAG7192442.1"/>
    <property type="molecule type" value="Genomic_DNA"/>
</dbReference>
<protein>
    <recommendedName>
        <fullName evidence="6">Homeobox domain-containing protein</fullName>
    </recommendedName>
</protein>
<dbReference type="PANTHER" id="PTHR11850">
    <property type="entry name" value="HOMEOBOX PROTEIN TRANSCRIPTION FACTORS"/>
    <property type="match status" value="1"/>
</dbReference>
<feature type="DNA-binding region" description="Homeobox" evidence="4">
    <location>
        <begin position="248"/>
        <end position="310"/>
    </location>
</feature>
<reference evidence="7" key="1">
    <citation type="submission" date="2021-03" db="EMBL/GenBank/DDBJ databases">
        <authorList>
            <person name="Palmer J.M."/>
        </authorList>
    </citation>
    <scope>NUCLEOTIDE SEQUENCE</scope>
    <source>
        <strain evidence="7">ARV_011</strain>
    </source>
</reference>
<keyword evidence="3 4" id="KW-0539">Nucleus</keyword>
<dbReference type="GeneID" id="66115217"/>
<dbReference type="Proteomes" id="UP000790833">
    <property type="component" value="Unassembled WGS sequence"/>
</dbReference>
<name>A0A9P7V735_9ASCO</name>
<feature type="compositionally biased region" description="Basic and acidic residues" evidence="5">
    <location>
        <begin position="233"/>
        <end position="248"/>
    </location>
</feature>
<dbReference type="InterPro" id="IPR008422">
    <property type="entry name" value="KN_HD"/>
</dbReference>
<feature type="domain" description="Homeobox" evidence="6">
    <location>
        <begin position="246"/>
        <end position="309"/>
    </location>
</feature>
<sequence>MSNKIQLPPISNLLKQQDFLEPQMSIPVPGATTASYLDASTVLSDPSKSPQNDGKLAPLLQPMLPTFIQPPVTSAATGAPSNFPVPQQLPPPTIPAQVYAGQQFAPPSLYALPTPANSSPSNTPPLNATNLYYYLYPSYVYTYQNGQPVVAALAPGTIPLAYATVGATTAPLADGKSTAVGAGAVGSTATKAASLGGAPQASTVSPVASQVGSAAVGENSVSPGAKSPSTLPPRERKASMGHMSLDKTRKTRSNLPKETTFILLKWLNEHLNHPYPNSFEKNQLMLSTGLNQQQLSNWFINARRRKIRVLKEQTRISSV</sequence>
<proteinExistence type="predicted"/>
<evidence type="ECO:0000256" key="2">
    <source>
        <dbReference type="ARBA" id="ARBA00023155"/>
    </source>
</evidence>
<dbReference type="PROSITE" id="PS50071">
    <property type="entry name" value="HOMEOBOX_2"/>
    <property type="match status" value="1"/>
</dbReference>
<dbReference type="AlphaFoldDB" id="A0A9P7V735"/>
<organism evidence="7 8">
    <name type="scientific">Scheffersomyces spartinae</name>
    <dbReference type="NCBI Taxonomy" id="45513"/>
    <lineage>
        <taxon>Eukaryota</taxon>
        <taxon>Fungi</taxon>
        <taxon>Dikarya</taxon>
        <taxon>Ascomycota</taxon>
        <taxon>Saccharomycotina</taxon>
        <taxon>Pichiomycetes</taxon>
        <taxon>Debaryomycetaceae</taxon>
        <taxon>Scheffersomyces</taxon>
    </lineage>
</organism>
<evidence type="ECO:0000313" key="8">
    <source>
        <dbReference type="Proteomes" id="UP000790833"/>
    </source>
</evidence>
<dbReference type="RefSeq" id="XP_043047992.1">
    <property type="nucleotide sequence ID" value="XM_043192624.1"/>
</dbReference>
<dbReference type="SMART" id="SM00389">
    <property type="entry name" value="HOX"/>
    <property type="match status" value="1"/>
</dbReference>
<evidence type="ECO:0000259" key="6">
    <source>
        <dbReference type="PROSITE" id="PS50071"/>
    </source>
</evidence>
<dbReference type="SUPFAM" id="SSF46689">
    <property type="entry name" value="Homeodomain-like"/>
    <property type="match status" value="1"/>
</dbReference>
<accession>A0A9P7V735</accession>
<evidence type="ECO:0000256" key="1">
    <source>
        <dbReference type="ARBA" id="ARBA00023125"/>
    </source>
</evidence>